<evidence type="ECO:0000259" key="1">
    <source>
        <dbReference type="Pfam" id="PF01402"/>
    </source>
</evidence>
<sequence length="185" mass="21253">MKKTRKTIVTIWINPEILDKLDKFAKKANISRSQLIHNLLTIGYDEINLQKNLGIIKLTLSLERLQAKIAKLLSGAKKKIVIVDPNKKGTNLSIRIDPELMKKIDALANKLSMSRSIFIEYLLEISIKELKYINFPGIIDSALLIRDLNDKISEAWKKLFKKSEKALKEKEVITKIDENLEENNN</sequence>
<dbReference type="Pfam" id="PF01402">
    <property type="entry name" value="RHH_1"/>
    <property type="match status" value="1"/>
</dbReference>
<dbReference type="Proteomes" id="UP000007347">
    <property type="component" value="Chromosome"/>
</dbReference>
<feature type="domain" description="Ribbon-helix-helix protein CopG" evidence="1">
    <location>
        <begin position="91"/>
        <end position="121"/>
    </location>
</feature>
<dbReference type="InterPro" id="IPR002145">
    <property type="entry name" value="CopG"/>
</dbReference>
<protein>
    <submittedName>
        <fullName evidence="2">Ribbon-helix-helix domain protein, copG family</fullName>
    </submittedName>
</protein>
<name>K0NRJ4_DESTT</name>
<organism evidence="2 3">
    <name type="scientific">Desulfobacula toluolica (strain DSM 7467 / Tol2)</name>
    <dbReference type="NCBI Taxonomy" id="651182"/>
    <lineage>
        <taxon>Bacteria</taxon>
        <taxon>Pseudomonadati</taxon>
        <taxon>Thermodesulfobacteriota</taxon>
        <taxon>Desulfobacteria</taxon>
        <taxon>Desulfobacterales</taxon>
        <taxon>Desulfobacteraceae</taxon>
        <taxon>Desulfobacula</taxon>
    </lineage>
</organism>
<dbReference type="GO" id="GO:0006355">
    <property type="term" value="P:regulation of DNA-templated transcription"/>
    <property type="evidence" value="ECO:0007669"/>
    <property type="project" value="InterPro"/>
</dbReference>
<dbReference type="AlphaFoldDB" id="K0NRJ4"/>
<keyword evidence="3" id="KW-1185">Reference proteome</keyword>
<proteinExistence type="predicted"/>
<dbReference type="EMBL" id="FO203503">
    <property type="protein sequence ID" value="CCK81562.1"/>
    <property type="molecule type" value="Genomic_DNA"/>
</dbReference>
<dbReference type="STRING" id="651182.TOL2_C34050"/>
<gene>
    <name evidence="2" type="ordered locus">TOL2_C34050</name>
</gene>
<dbReference type="KEGG" id="dto:TOL2_C34050"/>
<reference evidence="2 3" key="1">
    <citation type="journal article" date="2013" name="Environ. Microbiol.">
        <title>Complete genome, catabolic sub-proteomes and key-metabolites of Desulfobacula toluolica Tol2, a marine, aromatic compound-degrading, sulfate-reducing bacterium.</title>
        <authorList>
            <person name="Wohlbrand L."/>
            <person name="Jacob J.H."/>
            <person name="Kube M."/>
            <person name="Mussmann M."/>
            <person name="Jarling R."/>
            <person name="Beck A."/>
            <person name="Amann R."/>
            <person name="Wilkes H."/>
            <person name="Reinhardt R."/>
            <person name="Rabus R."/>
        </authorList>
    </citation>
    <scope>NUCLEOTIDE SEQUENCE [LARGE SCALE GENOMIC DNA]</scope>
    <source>
        <strain evidence="3">DSM 7467 / Tol2</strain>
    </source>
</reference>
<dbReference type="RefSeq" id="WP_014958751.1">
    <property type="nucleotide sequence ID" value="NC_018645.1"/>
</dbReference>
<dbReference type="HOGENOM" id="CLU_1459110_0_0_7"/>
<evidence type="ECO:0000313" key="3">
    <source>
        <dbReference type="Proteomes" id="UP000007347"/>
    </source>
</evidence>
<accession>K0NRJ4</accession>
<evidence type="ECO:0000313" key="2">
    <source>
        <dbReference type="EMBL" id="CCK81562.1"/>
    </source>
</evidence>